<evidence type="ECO:0000256" key="5">
    <source>
        <dbReference type="ARBA" id="ARBA00022448"/>
    </source>
</evidence>
<keyword evidence="13" id="KW-1278">Translocase</keyword>
<organism evidence="22 23">
    <name type="scientific">Parendozoicomonas callyspongiae</name>
    <dbReference type="NCBI Taxonomy" id="2942213"/>
    <lineage>
        <taxon>Bacteria</taxon>
        <taxon>Pseudomonadati</taxon>
        <taxon>Pseudomonadota</taxon>
        <taxon>Gammaproteobacteria</taxon>
        <taxon>Oceanospirillales</taxon>
        <taxon>Endozoicomonadaceae</taxon>
        <taxon>Parendozoicomonas</taxon>
    </lineage>
</organism>
<evidence type="ECO:0000256" key="13">
    <source>
        <dbReference type="ARBA" id="ARBA00022967"/>
    </source>
</evidence>
<keyword evidence="15" id="KW-0186">Copper</keyword>
<evidence type="ECO:0000256" key="14">
    <source>
        <dbReference type="ARBA" id="ARBA00022989"/>
    </source>
</evidence>
<keyword evidence="6 20" id="KW-1003">Cell membrane</keyword>
<keyword evidence="14 20" id="KW-1133">Transmembrane helix</keyword>
<name>A0ABT0PJH8_9GAMM</name>
<dbReference type="PRINTS" id="PR00120">
    <property type="entry name" value="HATPASE"/>
</dbReference>
<dbReference type="SFLD" id="SFLDF00027">
    <property type="entry name" value="p-type_atpase"/>
    <property type="match status" value="1"/>
</dbReference>
<dbReference type="InterPro" id="IPR023298">
    <property type="entry name" value="ATPase_P-typ_TM_dom_sf"/>
</dbReference>
<dbReference type="InterPro" id="IPR006121">
    <property type="entry name" value="HMA_dom"/>
</dbReference>
<dbReference type="PROSITE" id="PS50846">
    <property type="entry name" value="HMA_2"/>
    <property type="match status" value="1"/>
</dbReference>
<feature type="transmembrane region" description="Helical" evidence="20">
    <location>
        <begin position="369"/>
        <end position="391"/>
    </location>
</feature>
<comment type="caution">
    <text evidence="22">The sequence shown here is derived from an EMBL/GenBank/DDBJ whole genome shotgun (WGS) entry which is preliminary data.</text>
</comment>
<dbReference type="Gene3D" id="2.70.150.10">
    <property type="entry name" value="Calcium-transporting ATPase, cytoplasmic transduction domain A"/>
    <property type="match status" value="1"/>
</dbReference>
<dbReference type="NCBIfam" id="TIGR01511">
    <property type="entry name" value="ATPase-IB1_Cu"/>
    <property type="match status" value="1"/>
</dbReference>
<evidence type="ECO:0000256" key="11">
    <source>
        <dbReference type="ARBA" id="ARBA00022796"/>
    </source>
</evidence>
<feature type="transmembrane region" description="Helical" evidence="20">
    <location>
        <begin position="119"/>
        <end position="138"/>
    </location>
</feature>
<evidence type="ECO:0000256" key="12">
    <source>
        <dbReference type="ARBA" id="ARBA00022840"/>
    </source>
</evidence>
<dbReference type="PRINTS" id="PR00119">
    <property type="entry name" value="CATATPASE"/>
</dbReference>
<evidence type="ECO:0000256" key="4">
    <source>
        <dbReference type="ARBA" id="ARBA00015102"/>
    </source>
</evidence>
<keyword evidence="8 20" id="KW-0812">Transmembrane</keyword>
<dbReference type="SUPFAM" id="SSF56784">
    <property type="entry name" value="HAD-like"/>
    <property type="match status" value="1"/>
</dbReference>
<evidence type="ECO:0000259" key="21">
    <source>
        <dbReference type="PROSITE" id="PS50846"/>
    </source>
</evidence>
<sequence length="771" mass="81780">MTLFVEEIIPWQRTLAGVIAVMSSVEIDRPEQQVTLSLPGISCAGCVGKIEKAFAADPDVSSCTVNLAEKTSHVITSSEPEHLVGVLEGIGFQASVVLSESENRRRQEEKDRAEYRRRIIHTVQALAVSVPLMAWGMITGEMSVTPESQVYWGLVGLLTLAVLVISGGHFFRGLWSSLKHKTATMDTLVALGTGSAWIYSMAVVLFPEALPEVARHVYFEASAMIIGLINFGQALELRAKGKTSEAIKRLLNLQVQHARLVTPEGEEDVPIELVKPGDVLRVRPGESLPVDGVVTEGSTTVDESMLTGEPLAVKKSTGDVLTGGTLNRNGSILMRAEKVGSETALARIIALVKQAQNSKMPISRLVDKVASIFVPVVISIALIAAVIWFLFGPAPAITHALVVAVTVLIIACPCALGLATPMSVMVGVGKAAELGMLVRQGDALQKASDLTTVVLDKTGTITEGKPRVTAIYCTGAFSKHQVVTTAGALESHSEHPLAEAVLEKAKGLELPYVRDFQAETGRGVAGCINNQQTLLGNEALMAAHDVKTHELSEQAVEIAGQGQTVIYLSIGGELAGVMGISDPVRADSKAAIERLHQLGLKVMMLTGDNPETAAAVASQVGIDDWRAQVLPADKERYVRELQEQGEKVGMTGDGINDAPALARADVGMAIGAGADVAIEAADITLMRSSLHGLSDAIELSRATMKNIRQNLFGAFIYNSLGIPVAAGVLYPLTGLLLNPVVAGAAMAFSSVTVVSNANRLRLFQPSERMES</sequence>
<evidence type="ECO:0000256" key="1">
    <source>
        <dbReference type="ARBA" id="ARBA00004651"/>
    </source>
</evidence>
<keyword evidence="16" id="KW-0406">Ion transport</keyword>
<dbReference type="SUPFAM" id="SSF55008">
    <property type="entry name" value="HMA, heavy metal-associated domain"/>
    <property type="match status" value="1"/>
</dbReference>
<dbReference type="PANTHER" id="PTHR43520">
    <property type="entry name" value="ATP7, ISOFORM B"/>
    <property type="match status" value="1"/>
</dbReference>
<dbReference type="Pfam" id="PF00122">
    <property type="entry name" value="E1-E2_ATPase"/>
    <property type="match status" value="1"/>
</dbReference>
<evidence type="ECO:0000313" key="22">
    <source>
        <dbReference type="EMBL" id="MCL6271539.1"/>
    </source>
</evidence>
<keyword evidence="17 20" id="KW-0472">Membrane</keyword>
<dbReference type="InterPro" id="IPR023299">
    <property type="entry name" value="ATPase_P-typ_cyto_dom_N"/>
</dbReference>
<feature type="transmembrane region" description="Helical" evidence="20">
    <location>
        <begin position="711"/>
        <end position="730"/>
    </location>
</feature>
<dbReference type="PROSITE" id="PS00154">
    <property type="entry name" value="ATPASE_E1_E2"/>
    <property type="match status" value="1"/>
</dbReference>
<dbReference type="InterPro" id="IPR044492">
    <property type="entry name" value="P_typ_ATPase_HD_dom"/>
</dbReference>
<keyword evidence="12 20" id="KW-0067">ATP-binding</keyword>
<keyword evidence="10 20" id="KW-0547">Nucleotide-binding</keyword>
<feature type="domain" description="HMA" evidence="21">
    <location>
        <begin position="32"/>
        <end position="95"/>
    </location>
</feature>
<evidence type="ECO:0000256" key="7">
    <source>
        <dbReference type="ARBA" id="ARBA00022553"/>
    </source>
</evidence>
<feature type="transmembrane region" description="Helical" evidence="20">
    <location>
        <begin position="736"/>
        <end position="754"/>
    </location>
</feature>
<dbReference type="PANTHER" id="PTHR43520:SF6">
    <property type="entry name" value="COPPER-EXPORTING P-TYPE ATPASE"/>
    <property type="match status" value="1"/>
</dbReference>
<dbReference type="Gene3D" id="3.40.1110.10">
    <property type="entry name" value="Calcium-transporting ATPase, cytoplasmic domain N"/>
    <property type="match status" value="1"/>
</dbReference>
<dbReference type="Pfam" id="PF00403">
    <property type="entry name" value="HMA"/>
    <property type="match status" value="1"/>
</dbReference>
<keyword evidence="5" id="KW-0813">Transport</keyword>
<dbReference type="Gene3D" id="3.40.50.1000">
    <property type="entry name" value="HAD superfamily/HAD-like"/>
    <property type="match status" value="1"/>
</dbReference>
<dbReference type="InterPro" id="IPR001757">
    <property type="entry name" value="P_typ_ATPase"/>
</dbReference>
<dbReference type="Proteomes" id="UP001203338">
    <property type="component" value="Unassembled WGS sequence"/>
</dbReference>
<dbReference type="InterPro" id="IPR008250">
    <property type="entry name" value="ATPase_P-typ_transduc_dom_A_sf"/>
</dbReference>
<dbReference type="Gene3D" id="3.30.70.100">
    <property type="match status" value="1"/>
</dbReference>
<keyword evidence="11" id="KW-0187">Copper transport</keyword>
<comment type="similarity">
    <text evidence="2 20">Belongs to the cation transport ATPase (P-type) (TC 3.A.3) family. Type IB subfamily.</text>
</comment>
<feature type="transmembrane region" description="Helical" evidence="20">
    <location>
        <begin position="183"/>
        <end position="205"/>
    </location>
</feature>
<comment type="subcellular location">
    <subcellularLocation>
        <location evidence="1">Cell membrane</location>
        <topology evidence="1">Multi-pass membrane protein</topology>
    </subcellularLocation>
</comment>
<evidence type="ECO:0000256" key="9">
    <source>
        <dbReference type="ARBA" id="ARBA00022723"/>
    </source>
</evidence>
<evidence type="ECO:0000256" key="16">
    <source>
        <dbReference type="ARBA" id="ARBA00023065"/>
    </source>
</evidence>
<evidence type="ECO:0000256" key="8">
    <source>
        <dbReference type="ARBA" id="ARBA00022692"/>
    </source>
</evidence>
<dbReference type="SFLD" id="SFLDG00002">
    <property type="entry name" value="C1.7:_P-type_atpase_like"/>
    <property type="match status" value="1"/>
</dbReference>
<evidence type="ECO:0000256" key="2">
    <source>
        <dbReference type="ARBA" id="ARBA00006024"/>
    </source>
</evidence>
<dbReference type="InterPro" id="IPR036163">
    <property type="entry name" value="HMA_dom_sf"/>
</dbReference>
<dbReference type="NCBIfam" id="TIGR01494">
    <property type="entry name" value="ATPase_P-type"/>
    <property type="match status" value="1"/>
</dbReference>
<keyword evidence="9 20" id="KW-0479">Metal-binding</keyword>
<dbReference type="SFLD" id="SFLDS00003">
    <property type="entry name" value="Haloacid_Dehalogenase"/>
    <property type="match status" value="1"/>
</dbReference>
<evidence type="ECO:0000313" key="23">
    <source>
        <dbReference type="Proteomes" id="UP001203338"/>
    </source>
</evidence>
<evidence type="ECO:0000256" key="19">
    <source>
        <dbReference type="ARBA" id="ARBA00033239"/>
    </source>
</evidence>
<dbReference type="SUPFAM" id="SSF81653">
    <property type="entry name" value="Calcium ATPase, transduction domain A"/>
    <property type="match status" value="1"/>
</dbReference>
<dbReference type="CDD" id="cd02094">
    <property type="entry name" value="P-type_ATPase_Cu-like"/>
    <property type="match status" value="1"/>
</dbReference>
<evidence type="ECO:0000256" key="3">
    <source>
        <dbReference type="ARBA" id="ARBA00012517"/>
    </source>
</evidence>
<evidence type="ECO:0000256" key="15">
    <source>
        <dbReference type="ARBA" id="ARBA00023008"/>
    </source>
</evidence>
<accession>A0ABT0PJH8</accession>
<feature type="transmembrane region" description="Helical" evidence="20">
    <location>
        <begin position="397"/>
        <end position="420"/>
    </location>
</feature>
<dbReference type="SUPFAM" id="SSF81665">
    <property type="entry name" value="Calcium ATPase, transmembrane domain M"/>
    <property type="match status" value="1"/>
</dbReference>
<gene>
    <name evidence="22" type="ORF">M3P05_16610</name>
</gene>
<dbReference type="InterPro" id="IPR023214">
    <property type="entry name" value="HAD_sf"/>
</dbReference>
<dbReference type="Pfam" id="PF00702">
    <property type="entry name" value="Hydrolase"/>
    <property type="match status" value="1"/>
</dbReference>
<dbReference type="CDD" id="cd00371">
    <property type="entry name" value="HMA"/>
    <property type="match status" value="1"/>
</dbReference>
<reference evidence="22 23" key="1">
    <citation type="submission" date="2022-05" db="EMBL/GenBank/DDBJ databases">
        <authorList>
            <person name="Park J.-S."/>
        </authorList>
    </citation>
    <scope>NUCLEOTIDE SEQUENCE [LARGE SCALE GENOMIC DNA]</scope>
    <source>
        <strain evidence="22 23">2012CJ34-2</strain>
    </source>
</reference>
<feature type="transmembrane region" description="Helical" evidence="20">
    <location>
        <begin position="150"/>
        <end position="171"/>
    </location>
</feature>
<protein>
    <recommendedName>
        <fullName evidence="4">Copper-exporting P-type ATPase</fullName>
        <ecNumber evidence="3">7.2.2.8</ecNumber>
    </recommendedName>
    <alternativeName>
        <fullName evidence="18">Copper-exporting P-type ATPase A</fullName>
    </alternativeName>
    <alternativeName>
        <fullName evidence="19">Cu(+)-exporting ATPase</fullName>
    </alternativeName>
</protein>
<dbReference type="InterPro" id="IPR027256">
    <property type="entry name" value="P-typ_ATPase_IB"/>
</dbReference>
<evidence type="ECO:0000256" key="20">
    <source>
        <dbReference type="RuleBase" id="RU362081"/>
    </source>
</evidence>
<evidence type="ECO:0000256" key="17">
    <source>
        <dbReference type="ARBA" id="ARBA00023136"/>
    </source>
</evidence>
<dbReference type="EMBL" id="JAMFLX010000027">
    <property type="protein sequence ID" value="MCL6271539.1"/>
    <property type="molecule type" value="Genomic_DNA"/>
</dbReference>
<evidence type="ECO:0000256" key="18">
    <source>
        <dbReference type="ARBA" id="ARBA00029719"/>
    </source>
</evidence>
<dbReference type="EC" id="7.2.2.8" evidence="3"/>
<dbReference type="InterPro" id="IPR018303">
    <property type="entry name" value="ATPase_P-typ_P_site"/>
</dbReference>
<feature type="transmembrane region" description="Helical" evidence="20">
    <location>
        <begin position="217"/>
        <end position="235"/>
    </location>
</feature>
<keyword evidence="7" id="KW-0597">Phosphoprotein</keyword>
<dbReference type="NCBIfam" id="TIGR01525">
    <property type="entry name" value="ATPase-IB_hvy"/>
    <property type="match status" value="1"/>
</dbReference>
<evidence type="ECO:0000256" key="6">
    <source>
        <dbReference type="ARBA" id="ARBA00022475"/>
    </source>
</evidence>
<proteinExistence type="inferred from homology"/>
<evidence type="ECO:0000256" key="10">
    <source>
        <dbReference type="ARBA" id="ARBA00022741"/>
    </source>
</evidence>
<dbReference type="InterPro" id="IPR036412">
    <property type="entry name" value="HAD-like_sf"/>
</dbReference>
<dbReference type="RefSeq" id="WP_249701159.1">
    <property type="nucleotide sequence ID" value="NZ_JAMFLX010000027.1"/>
</dbReference>
<keyword evidence="23" id="KW-1185">Reference proteome</keyword>
<dbReference type="InterPro" id="IPR059000">
    <property type="entry name" value="ATPase_P-type_domA"/>
</dbReference>